<dbReference type="eggNOG" id="COG1289">
    <property type="taxonomic scope" value="Bacteria"/>
</dbReference>
<keyword evidence="2 5" id="KW-0812">Transmembrane</keyword>
<dbReference type="EMBL" id="CP002273">
    <property type="protein sequence ID" value="ADO37314.1"/>
    <property type="molecule type" value="Genomic_DNA"/>
</dbReference>
<feature type="transmembrane region" description="Helical" evidence="5">
    <location>
        <begin position="75"/>
        <end position="99"/>
    </location>
</feature>
<feature type="domain" description="Integral membrane bound transporter" evidence="6">
    <location>
        <begin position="282"/>
        <end position="401"/>
    </location>
</feature>
<reference key="1">
    <citation type="submission" date="2010-09" db="EMBL/GenBank/DDBJ databases">
        <authorList>
            <person name="Roh H."/>
            <person name="Ko H.-J."/>
            <person name="Kim D."/>
            <person name="Choi D.G."/>
            <person name="Park S."/>
            <person name="Kim S."/>
            <person name="Kim K.H."/>
            <person name="Chang I.S."/>
            <person name="Choi I.-G."/>
        </authorList>
    </citation>
    <scope>NUCLEOTIDE SEQUENCE</scope>
    <source>
        <strain>KIST612</strain>
    </source>
</reference>
<name>E3GNS1_9FIRM</name>
<evidence type="ECO:0000256" key="5">
    <source>
        <dbReference type="SAM" id="Phobius"/>
    </source>
</evidence>
<feature type="transmembrane region" description="Helical" evidence="5">
    <location>
        <begin position="133"/>
        <end position="153"/>
    </location>
</feature>
<keyword evidence="8" id="KW-1185">Reference proteome</keyword>
<dbReference type="GO" id="GO:0016020">
    <property type="term" value="C:membrane"/>
    <property type="evidence" value="ECO:0007669"/>
    <property type="project" value="UniProtKB-SubCell"/>
</dbReference>
<keyword evidence="4 5" id="KW-0472">Membrane</keyword>
<evidence type="ECO:0000256" key="4">
    <source>
        <dbReference type="ARBA" id="ARBA00023136"/>
    </source>
</evidence>
<dbReference type="Pfam" id="PF13515">
    <property type="entry name" value="FUSC_2"/>
    <property type="match status" value="1"/>
</dbReference>
<gene>
    <name evidence="7" type="ordered locus">ELI_2331</name>
</gene>
<feature type="transmembrane region" description="Helical" evidence="5">
    <location>
        <begin position="360"/>
        <end position="378"/>
    </location>
</feature>
<proteinExistence type="predicted"/>
<accession>E3GNS1</accession>
<evidence type="ECO:0000256" key="3">
    <source>
        <dbReference type="ARBA" id="ARBA00022989"/>
    </source>
</evidence>
<feature type="transmembrane region" description="Helical" evidence="5">
    <location>
        <begin position="390"/>
        <end position="407"/>
    </location>
</feature>
<comment type="subcellular location">
    <subcellularLocation>
        <location evidence="1">Membrane</location>
        <topology evidence="1">Multi-pass membrane protein</topology>
    </subcellularLocation>
</comment>
<evidence type="ECO:0000313" key="8">
    <source>
        <dbReference type="Proteomes" id="UP000006873"/>
    </source>
</evidence>
<reference evidence="7 8" key="2">
    <citation type="journal article" date="2011" name="J. Bacteriol.">
        <title>Complete genome sequence of a carbon monoxide-utilizing acetogen, Eubacterium limosum KIST612.</title>
        <authorList>
            <person name="Roh H."/>
            <person name="Ko H.J."/>
            <person name="Kim D."/>
            <person name="Choi D.G."/>
            <person name="Park S."/>
            <person name="Kim S."/>
            <person name="Chang I.S."/>
            <person name="Choi I.G."/>
        </authorList>
    </citation>
    <scope>NUCLEOTIDE SEQUENCE [LARGE SCALE GENOMIC DNA]</scope>
    <source>
        <strain evidence="7 8">KIST612</strain>
    </source>
</reference>
<feature type="transmembrane region" description="Helical" evidence="5">
    <location>
        <begin position="324"/>
        <end position="354"/>
    </location>
</feature>
<dbReference type="Proteomes" id="UP000006873">
    <property type="component" value="Chromosome"/>
</dbReference>
<dbReference type="HOGENOM" id="CLU_660129_0_0_9"/>
<evidence type="ECO:0000256" key="1">
    <source>
        <dbReference type="ARBA" id="ARBA00004141"/>
    </source>
</evidence>
<dbReference type="KEGG" id="elm:ELI_2331"/>
<dbReference type="InterPro" id="IPR049453">
    <property type="entry name" value="Memb_transporter_dom"/>
</dbReference>
<organism evidence="7 8">
    <name type="scientific">Eubacterium callanderi</name>
    <dbReference type="NCBI Taxonomy" id="53442"/>
    <lineage>
        <taxon>Bacteria</taxon>
        <taxon>Bacillati</taxon>
        <taxon>Bacillota</taxon>
        <taxon>Clostridia</taxon>
        <taxon>Eubacteriales</taxon>
        <taxon>Eubacteriaceae</taxon>
        <taxon>Eubacterium</taxon>
    </lineage>
</organism>
<evidence type="ECO:0000256" key="2">
    <source>
        <dbReference type="ARBA" id="ARBA00022692"/>
    </source>
</evidence>
<protein>
    <recommendedName>
        <fullName evidence="6">Integral membrane bound transporter domain-containing protein</fullName>
    </recommendedName>
</protein>
<keyword evidence="3 5" id="KW-1133">Transmembrane helix</keyword>
<feature type="transmembrane region" description="Helical" evidence="5">
    <location>
        <begin position="111"/>
        <end position="127"/>
    </location>
</feature>
<evidence type="ECO:0000259" key="6">
    <source>
        <dbReference type="Pfam" id="PF13515"/>
    </source>
</evidence>
<sequence>MDSLKKGLLIIVPQFCLFNAHKSNKIPFLGKNYDSDDDERKSVMSEKIKRLNFKHLRQAAWKGTKKSIPATTLCLLLFFMNMALFGYKNAVIAVPLTIIFNRLKDFPPDRWHPYSVMLINLVLATTAHLADMNVWLCVTLDFAATYLMVFLLTDSDTSKAYYSYGFGLVLYQSFSTTVPELRLRLMAIVLSCFIATLGLVVMYFLRRRQTGFKLDPRIFNPFVRLGGKTRDFLKGTARALKNLAAMLRFRLFYSSSDSLQAGTFDFRLTRFAIRISLLVTFSFFLEQVFNIPKGYWLPLNVFIMTLNFYEDSMVKIKQRVGGNIAGVFISAILLHYITGFTGHMIILSIGTFLGYAVDNYLFRATYMTCYAIALSTLFMKQSEVFELRLAYVLLAAVIAVIGSRFIFANKKTDFQT</sequence>
<dbReference type="AlphaFoldDB" id="E3GNS1"/>
<feature type="transmembrane region" description="Helical" evidence="5">
    <location>
        <begin position="185"/>
        <end position="205"/>
    </location>
</feature>
<evidence type="ECO:0000313" key="7">
    <source>
        <dbReference type="EMBL" id="ADO37314.1"/>
    </source>
</evidence>